<name>M2SEW4_9SPHN</name>
<evidence type="ECO:0000256" key="1">
    <source>
        <dbReference type="SAM" id="MobiDB-lite"/>
    </source>
</evidence>
<accession>M2SEW4</accession>
<keyword evidence="3" id="KW-1185">Reference proteome</keyword>
<dbReference type="Proteomes" id="UP000011717">
    <property type="component" value="Unassembled WGS sequence"/>
</dbReference>
<sequence>MSWRCPYQMRARRQKLRPTCETISTASAAVRITRKRASNKRSPAAEARKPPAPPVRRVPAPQHPVAPAKAGAQPPAPALRLDTRGRSGPLPPQG</sequence>
<feature type="compositionally biased region" description="Pro residues" evidence="1">
    <location>
        <begin position="50"/>
        <end position="64"/>
    </location>
</feature>
<organism evidence="2 3">
    <name type="scientific">Pacificimonas flava</name>
    <dbReference type="NCBI Taxonomy" id="1234595"/>
    <lineage>
        <taxon>Bacteria</taxon>
        <taxon>Pseudomonadati</taxon>
        <taxon>Pseudomonadota</taxon>
        <taxon>Alphaproteobacteria</taxon>
        <taxon>Sphingomonadales</taxon>
        <taxon>Sphingosinicellaceae</taxon>
        <taxon>Pacificimonas</taxon>
    </lineage>
</organism>
<proteinExistence type="predicted"/>
<dbReference type="AlphaFoldDB" id="M2SEW4"/>
<evidence type="ECO:0000313" key="3">
    <source>
        <dbReference type="Proteomes" id="UP000011717"/>
    </source>
</evidence>
<reference evidence="2 3" key="1">
    <citation type="journal article" date="2013" name="Genome Announc.">
        <title>Draft Genome Sequence of Strain JLT2015T, Belonging to the Family Sphingomonadaceae of the Alphaproteobacteria.</title>
        <authorList>
            <person name="Tang K."/>
            <person name="Liu K."/>
            <person name="Li S."/>
            <person name="Jiao N."/>
        </authorList>
    </citation>
    <scope>NUCLEOTIDE SEQUENCE [LARGE SCALE GENOMIC DNA]</scope>
    <source>
        <strain evidence="2 3">JLT2015</strain>
    </source>
</reference>
<protein>
    <submittedName>
        <fullName evidence="2">Uncharacterized protein</fullName>
    </submittedName>
</protein>
<feature type="region of interest" description="Disordered" evidence="1">
    <location>
        <begin position="1"/>
        <end position="94"/>
    </location>
</feature>
<dbReference type="EMBL" id="AMRV01000002">
    <property type="protein sequence ID" value="EMD83880.1"/>
    <property type="molecule type" value="Genomic_DNA"/>
</dbReference>
<comment type="caution">
    <text evidence="2">The sequence shown here is derived from an EMBL/GenBank/DDBJ whole genome shotgun (WGS) entry which is preliminary data.</text>
</comment>
<evidence type="ECO:0000313" key="2">
    <source>
        <dbReference type="EMBL" id="EMD83880.1"/>
    </source>
</evidence>
<gene>
    <name evidence="2" type="ORF">C725_0852</name>
</gene>